<dbReference type="PROSITE" id="PS52016">
    <property type="entry name" value="TONB_DEPENDENT_REC_3"/>
    <property type="match status" value="1"/>
</dbReference>
<evidence type="ECO:0000256" key="4">
    <source>
        <dbReference type="ARBA" id="ARBA00022692"/>
    </source>
</evidence>
<dbReference type="InterPro" id="IPR000531">
    <property type="entry name" value="Beta-barrel_TonB"/>
</dbReference>
<dbReference type="SUPFAM" id="SSF56935">
    <property type="entry name" value="Porins"/>
    <property type="match status" value="1"/>
</dbReference>
<comment type="similarity">
    <text evidence="8 9">Belongs to the TonB-dependent receptor family.</text>
</comment>
<dbReference type="Pfam" id="PF07715">
    <property type="entry name" value="Plug"/>
    <property type="match status" value="1"/>
</dbReference>
<evidence type="ECO:0000256" key="8">
    <source>
        <dbReference type="PROSITE-ProRule" id="PRU01360"/>
    </source>
</evidence>
<sequence>MPFSTITRAALLAGAAFLVPAVPAAAQQADPAPAPAAAPEEGADIVVTGSRIRRPDYEAPNPIVSFDAAKIRESGNTNVTNFLQRVPALSNSVDSTRSAGNAQADGAVGQVGLNLLDLRGLGTNRTLVLVNGRRHVASQPDTAAVDINTIPTDLIERVDVLTGAASAVYGADGVSGVVNFILRRDFDGLAARAQAGISDRGDAGNRFASVIVGRNFAGGRANLTAAYEYSAEDPLANDDRDYLRSANRINFVALNDYDPTRAGSYQQGPARDIRYRDSSTYGYTDIGGVRYRGDGAIYTAGPSLVNTPYTLGGDDTPVAGYIGDILPQTERHAVNLLSHFDASDAFKVSLEGKFVQTRIRTLASYTGTYPGGPFYQSTPLDNPYIPQSILNAAVAAGQTGVDLSRNNFDLPRRGEDDRRRTWRGVADVTGAITDHASYDVSYTYGRTDLRATKLNDRLGTEFAQALDAVRNPATGQIVCRSAAARAAGCLPVNPFGQNTIDPASFGYFLYDPVSTARIEQHVANASLTGDFGQFFTLPGGPVQFAVGAEYRVEKSRFRPAQELVDGIFYGYDEYIVPTAARAKFDVWEGFGELNVPLLKDLPFAHLLSFGAAGRWSDYSTVGATQAYQFNGIWAPVADISFRGSYGRSVRAPNLGEFYRPRTGSGDSVDDPCYLANRGNGSQYRVANCQALIAAAGGNAASFSAATDPFAITYRPGFQQGNANLREETARTWTVGTVLRPRFVPGLQVGLDWYDIRIRDAISLATASDIAASCVDQPTTDNVFCALITRQAGTGYVSSFVVQPENVAAFRTAGLELNASYVVTTAGAGRFDLRLVGGYLHRLEQVATPGAAVIDNVDQPFRPKYSLTFSPTWSIDAVTVSYNLRWQNGVRRFDRQTTDDNPTAVDPRYFRFKELWQHDVQVQVRASERFALYAGVNNLGDQRPDIGFQTNVPISPLGRFFYAGARISLDR</sequence>
<dbReference type="InterPro" id="IPR037066">
    <property type="entry name" value="Plug_dom_sf"/>
</dbReference>
<evidence type="ECO:0000259" key="11">
    <source>
        <dbReference type="Pfam" id="PF00593"/>
    </source>
</evidence>
<dbReference type="PANTHER" id="PTHR47234:SF2">
    <property type="entry name" value="TONB-DEPENDENT RECEPTOR"/>
    <property type="match status" value="1"/>
</dbReference>
<keyword evidence="6 8" id="KW-0472">Membrane</keyword>
<dbReference type="RefSeq" id="WP_305172567.1">
    <property type="nucleotide sequence ID" value="NZ_JAUUDS010000002.1"/>
</dbReference>
<dbReference type="Proteomes" id="UP001230685">
    <property type="component" value="Unassembled WGS sequence"/>
</dbReference>
<keyword evidence="10" id="KW-0732">Signal</keyword>
<keyword evidence="3 8" id="KW-1134">Transmembrane beta strand</keyword>
<evidence type="ECO:0000256" key="3">
    <source>
        <dbReference type="ARBA" id="ARBA00022452"/>
    </source>
</evidence>
<feature type="chain" id="PRO_5047099762" evidence="10">
    <location>
        <begin position="25"/>
        <end position="970"/>
    </location>
</feature>
<evidence type="ECO:0000256" key="10">
    <source>
        <dbReference type="SAM" id="SignalP"/>
    </source>
</evidence>
<dbReference type="InterPro" id="IPR012910">
    <property type="entry name" value="Plug_dom"/>
</dbReference>
<dbReference type="PANTHER" id="PTHR47234">
    <property type="match status" value="1"/>
</dbReference>
<feature type="domain" description="TonB-dependent receptor plug" evidence="12">
    <location>
        <begin position="57"/>
        <end position="177"/>
    </location>
</feature>
<reference evidence="13 14" key="1">
    <citation type="submission" date="2023-07" db="EMBL/GenBank/DDBJ databases">
        <authorList>
            <person name="Kim M.K."/>
        </authorList>
    </citation>
    <scope>NUCLEOTIDE SEQUENCE [LARGE SCALE GENOMIC DNA]</scope>
    <source>
        <strain evidence="13 14">KR1UV-12</strain>
    </source>
</reference>
<dbReference type="Gene3D" id="2.40.170.20">
    <property type="entry name" value="TonB-dependent receptor, beta-barrel domain"/>
    <property type="match status" value="1"/>
</dbReference>
<evidence type="ECO:0000259" key="12">
    <source>
        <dbReference type="Pfam" id="PF07715"/>
    </source>
</evidence>
<gene>
    <name evidence="13" type="ORF">Q5H91_06910</name>
</gene>
<keyword evidence="2 8" id="KW-0813">Transport</keyword>
<accession>A0ABT9EJ09</accession>
<evidence type="ECO:0000256" key="2">
    <source>
        <dbReference type="ARBA" id="ARBA00022448"/>
    </source>
</evidence>
<name>A0ABT9EJ09_9SPHN</name>
<evidence type="ECO:0000256" key="5">
    <source>
        <dbReference type="ARBA" id="ARBA00023077"/>
    </source>
</evidence>
<evidence type="ECO:0000313" key="13">
    <source>
        <dbReference type="EMBL" id="MDP1026936.1"/>
    </source>
</evidence>
<keyword evidence="14" id="KW-1185">Reference proteome</keyword>
<feature type="domain" description="TonB-dependent receptor-like beta-barrel" evidence="11">
    <location>
        <begin position="370"/>
        <end position="938"/>
    </location>
</feature>
<feature type="signal peptide" evidence="10">
    <location>
        <begin position="1"/>
        <end position="24"/>
    </location>
</feature>
<comment type="subcellular location">
    <subcellularLocation>
        <location evidence="1 8">Cell outer membrane</location>
        <topology evidence="1 8">Multi-pass membrane protein</topology>
    </subcellularLocation>
</comment>
<keyword evidence="4 8" id="KW-0812">Transmembrane</keyword>
<keyword evidence="7 8" id="KW-0998">Cell outer membrane</keyword>
<keyword evidence="13" id="KW-0675">Receptor</keyword>
<comment type="caution">
    <text evidence="13">The sequence shown here is derived from an EMBL/GenBank/DDBJ whole genome shotgun (WGS) entry which is preliminary data.</text>
</comment>
<evidence type="ECO:0000256" key="9">
    <source>
        <dbReference type="RuleBase" id="RU003357"/>
    </source>
</evidence>
<evidence type="ECO:0000313" key="14">
    <source>
        <dbReference type="Proteomes" id="UP001230685"/>
    </source>
</evidence>
<evidence type="ECO:0000256" key="6">
    <source>
        <dbReference type="ARBA" id="ARBA00023136"/>
    </source>
</evidence>
<proteinExistence type="inferred from homology"/>
<dbReference type="EMBL" id="JAUUDS010000002">
    <property type="protein sequence ID" value="MDP1026936.1"/>
    <property type="molecule type" value="Genomic_DNA"/>
</dbReference>
<evidence type="ECO:0000256" key="7">
    <source>
        <dbReference type="ARBA" id="ARBA00023237"/>
    </source>
</evidence>
<dbReference type="Pfam" id="PF00593">
    <property type="entry name" value="TonB_dep_Rec_b-barrel"/>
    <property type="match status" value="1"/>
</dbReference>
<dbReference type="InterPro" id="IPR039426">
    <property type="entry name" value="TonB-dep_rcpt-like"/>
</dbReference>
<keyword evidence="5 9" id="KW-0798">TonB box</keyword>
<organism evidence="13 14">
    <name type="scientific">Sphingomonas aurea</name>
    <dbReference type="NCBI Taxonomy" id="3063994"/>
    <lineage>
        <taxon>Bacteria</taxon>
        <taxon>Pseudomonadati</taxon>
        <taxon>Pseudomonadota</taxon>
        <taxon>Alphaproteobacteria</taxon>
        <taxon>Sphingomonadales</taxon>
        <taxon>Sphingomonadaceae</taxon>
        <taxon>Sphingomonas</taxon>
    </lineage>
</organism>
<protein>
    <submittedName>
        <fullName evidence="13">TonB-dependent receptor</fullName>
    </submittedName>
</protein>
<dbReference type="Gene3D" id="2.170.130.10">
    <property type="entry name" value="TonB-dependent receptor, plug domain"/>
    <property type="match status" value="1"/>
</dbReference>
<evidence type="ECO:0000256" key="1">
    <source>
        <dbReference type="ARBA" id="ARBA00004571"/>
    </source>
</evidence>
<dbReference type="InterPro" id="IPR036942">
    <property type="entry name" value="Beta-barrel_TonB_sf"/>
</dbReference>